<evidence type="ECO:0000313" key="2">
    <source>
        <dbReference type="EMBL" id="WEG10540.1"/>
    </source>
</evidence>
<feature type="transmembrane region" description="Helical" evidence="1">
    <location>
        <begin position="102"/>
        <end position="122"/>
    </location>
</feature>
<feature type="transmembrane region" description="Helical" evidence="1">
    <location>
        <begin position="190"/>
        <end position="210"/>
    </location>
</feature>
<feature type="transmembrane region" description="Helical" evidence="1">
    <location>
        <begin position="329"/>
        <end position="348"/>
    </location>
</feature>
<feature type="transmembrane region" description="Helical" evidence="1">
    <location>
        <begin position="75"/>
        <end position="96"/>
    </location>
</feature>
<dbReference type="PANTHER" id="PTHR36840:SF1">
    <property type="entry name" value="BLL5714 PROTEIN"/>
    <property type="match status" value="1"/>
</dbReference>
<dbReference type="PANTHER" id="PTHR36840">
    <property type="entry name" value="BLL5714 PROTEIN"/>
    <property type="match status" value="1"/>
</dbReference>
<dbReference type="EMBL" id="CP119108">
    <property type="protein sequence ID" value="WEG10540.1"/>
    <property type="molecule type" value="Genomic_DNA"/>
</dbReference>
<feature type="transmembrane region" description="Helical" evidence="1">
    <location>
        <begin position="296"/>
        <end position="317"/>
    </location>
</feature>
<evidence type="ECO:0000256" key="1">
    <source>
        <dbReference type="SAM" id="Phobius"/>
    </source>
</evidence>
<proteinExistence type="predicted"/>
<dbReference type="RefSeq" id="WP_275279914.1">
    <property type="nucleotide sequence ID" value="NZ_CP119108.1"/>
</dbReference>
<evidence type="ECO:0000313" key="3">
    <source>
        <dbReference type="Proteomes" id="UP001214553"/>
    </source>
</evidence>
<feature type="transmembrane region" description="Helical" evidence="1">
    <location>
        <begin position="44"/>
        <end position="63"/>
    </location>
</feature>
<feature type="transmembrane region" description="Helical" evidence="1">
    <location>
        <begin position="12"/>
        <end position="32"/>
    </location>
</feature>
<sequence length="383" mass="40698">MSEQPGATPGRRVHWLELLFDLVMVAYIGQVAHTLHGDPSAVDGIVFAVLLAAAWWAWVNASVTMNLFGAHVTPVVWVSVGIAMIAVGFMAASVPAALTERLAGFALGNAVIRVVWMLPWWMKRATTGTAWWRPVLYCLVPAVLWAASIGVPAPWRYVVWAIAVAIEIVLLAVLGRAMGWLQRTLDVGHLVERVSLFVVIVFGESILSVIAQLDAHWGPPAWLAAFLGFAAIVALAWIFFTFAPAAVEVGLHRLQGRGSVSGLRDTVMYLPLVLIAGVTLFAVGIGTAVADAAQMLPFSAAVCLSAGISLFFVASAAESLRYGAPWRHVVMWGPAGVVLPWALLPLSAVLTASGVIAAASVVIAVLAVLNAVNARRIRLGAER</sequence>
<gene>
    <name evidence="2" type="ORF">PU630_08380</name>
</gene>
<dbReference type="Proteomes" id="UP001214553">
    <property type="component" value="Chromosome"/>
</dbReference>
<protein>
    <submittedName>
        <fullName evidence="2">Low temperature requirement protein A</fullName>
    </submittedName>
</protein>
<dbReference type="Pfam" id="PF06772">
    <property type="entry name" value="LtrA"/>
    <property type="match status" value="1"/>
</dbReference>
<keyword evidence="1" id="KW-1133">Transmembrane helix</keyword>
<reference evidence="2 3" key="1">
    <citation type="submission" date="2023-03" db="EMBL/GenBank/DDBJ databases">
        <title>Genome sequence of Microbacterium sp. KACC 23027.</title>
        <authorList>
            <person name="Kim S."/>
            <person name="Heo J."/>
            <person name="Kwon S.-W."/>
        </authorList>
    </citation>
    <scope>NUCLEOTIDE SEQUENCE [LARGE SCALE GENOMIC DNA]</scope>
    <source>
        <strain evidence="2 3">KACC 23027</strain>
    </source>
</reference>
<feature type="transmembrane region" description="Helical" evidence="1">
    <location>
        <begin position="354"/>
        <end position="373"/>
    </location>
</feature>
<organism evidence="2 3">
    <name type="scientific">Microbacterium horticulturae</name>
    <dbReference type="NCBI Taxonomy" id="3028316"/>
    <lineage>
        <taxon>Bacteria</taxon>
        <taxon>Bacillati</taxon>
        <taxon>Actinomycetota</taxon>
        <taxon>Actinomycetes</taxon>
        <taxon>Micrococcales</taxon>
        <taxon>Microbacteriaceae</taxon>
        <taxon>Microbacterium</taxon>
    </lineage>
</organism>
<accession>A0ABY8C261</accession>
<keyword evidence="3" id="KW-1185">Reference proteome</keyword>
<feature type="transmembrane region" description="Helical" evidence="1">
    <location>
        <begin position="157"/>
        <end position="178"/>
    </location>
</feature>
<name>A0ABY8C261_9MICO</name>
<keyword evidence="1" id="KW-0472">Membrane</keyword>
<dbReference type="InterPro" id="IPR010640">
    <property type="entry name" value="Low_temperature_requirement_A"/>
</dbReference>
<feature type="transmembrane region" description="Helical" evidence="1">
    <location>
        <begin position="268"/>
        <end position="290"/>
    </location>
</feature>
<feature type="transmembrane region" description="Helical" evidence="1">
    <location>
        <begin position="222"/>
        <end position="247"/>
    </location>
</feature>
<feature type="transmembrane region" description="Helical" evidence="1">
    <location>
        <begin position="134"/>
        <end position="151"/>
    </location>
</feature>
<keyword evidence="1" id="KW-0812">Transmembrane</keyword>